<organism evidence="2 3">
    <name type="scientific">Croceitalea vernalis</name>
    <dbReference type="NCBI Taxonomy" id="3075599"/>
    <lineage>
        <taxon>Bacteria</taxon>
        <taxon>Pseudomonadati</taxon>
        <taxon>Bacteroidota</taxon>
        <taxon>Flavobacteriia</taxon>
        <taxon>Flavobacteriales</taxon>
        <taxon>Flavobacteriaceae</taxon>
        <taxon>Croceitalea</taxon>
    </lineage>
</organism>
<dbReference type="InterPro" id="IPR055151">
    <property type="entry name" value="GH113"/>
</dbReference>
<dbReference type="EMBL" id="JAVRHU010000001">
    <property type="protein sequence ID" value="MDT0620059.1"/>
    <property type="molecule type" value="Genomic_DNA"/>
</dbReference>
<feature type="chain" id="PRO_5045213367" evidence="1">
    <location>
        <begin position="21"/>
        <end position="333"/>
    </location>
</feature>
<dbReference type="RefSeq" id="WP_311386588.1">
    <property type="nucleotide sequence ID" value="NZ_JAVRHU010000001.1"/>
</dbReference>
<comment type="caution">
    <text evidence="2">The sequence shown here is derived from an EMBL/GenBank/DDBJ whole genome shotgun (WGS) entry which is preliminary data.</text>
</comment>
<sequence length="333" mass="38833">MKVLRLLFLCLLQFSCNSQIAEKINGISFVASRDKVTQAHINPVLNVKANYAAVMPFGFIRNLTASNVVFNTDRQWFGETRSGAKQYSELLHKNGIKVMIKPQIWVWKGEFTGDIQMETEESWQELEKTYEDFILTYAELAQEVNAEIYCIGTELEEFVKNRPEFWIKLIAKVKTVYTGKLTYAANWDEYTRTSFWAELDYIGVDAYFPISDAKNPTKIQMSEGWQKWKIQLKNISKKEGKPILFTEFGYRSMDYTGKKPWLVDRGEMEVNLTAQADATQVVFDEFWKEGWFAGGFIWKWFIHYEKSGGIDDNRFTPQNKPAEDVIRNNYGDY</sequence>
<keyword evidence="3" id="KW-1185">Reference proteome</keyword>
<dbReference type="Gene3D" id="3.20.20.80">
    <property type="entry name" value="Glycosidases"/>
    <property type="match status" value="1"/>
</dbReference>
<keyword evidence="1" id="KW-0732">Signal</keyword>
<evidence type="ECO:0000313" key="3">
    <source>
        <dbReference type="Proteomes" id="UP001250662"/>
    </source>
</evidence>
<dbReference type="SUPFAM" id="SSF51445">
    <property type="entry name" value="(Trans)glycosidases"/>
    <property type="match status" value="1"/>
</dbReference>
<gene>
    <name evidence="2" type="ORF">RM520_00400</name>
</gene>
<accession>A0ABU3BC68</accession>
<name>A0ABU3BC68_9FLAO</name>
<dbReference type="GO" id="GO:0016787">
    <property type="term" value="F:hydrolase activity"/>
    <property type="evidence" value="ECO:0007669"/>
    <property type="project" value="UniProtKB-KW"/>
</dbReference>
<evidence type="ECO:0000256" key="1">
    <source>
        <dbReference type="SAM" id="SignalP"/>
    </source>
</evidence>
<reference evidence="2 3" key="1">
    <citation type="submission" date="2023-09" db="EMBL/GenBank/DDBJ databases">
        <authorList>
            <person name="Rey-Velasco X."/>
        </authorList>
    </citation>
    <scope>NUCLEOTIDE SEQUENCE [LARGE SCALE GENOMIC DNA]</scope>
    <source>
        <strain evidence="2 3">P007</strain>
    </source>
</reference>
<keyword evidence="2" id="KW-0378">Hydrolase</keyword>
<proteinExistence type="predicted"/>
<dbReference type="Proteomes" id="UP001250662">
    <property type="component" value="Unassembled WGS sequence"/>
</dbReference>
<dbReference type="Pfam" id="PF22612">
    <property type="entry name" value="GH113"/>
    <property type="match status" value="1"/>
</dbReference>
<protein>
    <submittedName>
        <fullName evidence="2">Glycoside hydrolase</fullName>
    </submittedName>
</protein>
<dbReference type="InterPro" id="IPR017853">
    <property type="entry name" value="GH"/>
</dbReference>
<dbReference type="CDD" id="cd19608">
    <property type="entry name" value="GH113_mannanase-like"/>
    <property type="match status" value="1"/>
</dbReference>
<feature type="signal peptide" evidence="1">
    <location>
        <begin position="1"/>
        <end position="20"/>
    </location>
</feature>
<evidence type="ECO:0000313" key="2">
    <source>
        <dbReference type="EMBL" id="MDT0620059.1"/>
    </source>
</evidence>